<reference evidence="1" key="1">
    <citation type="submission" date="2021-09" db="EMBL/GenBank/DDBJ databases">
        <title>The genome of Mauremys mutica provides insights into the evolution of semi-aquatic lifestyle.</title>
        <authorList>
            <person name="Gong S."/>
            <person name="Gao Y."/>
        </authorList>
    </citation>
    <scope>NUCLEOTIDE SEQUENCE</scope>
    <source>
        <strain evidence="1">MM-2020</strain>
        <tissue evidence="1">Muscle</tissue>
    </source>
</reference>
<name>A0A9D4AS91_9SAUR</name>
<protein>
    <submittedName>
        <fullName evidence="1">Uncharacterized protein</fullName>
    </submittedName>
</protein>
<evidence type="ECO:0000313" key="1">
    <source>
        <dbReference type="EMBL" id="KAH1174252.1"/>
    </source>
</evidence>
<proteinExistence type="predicted"/>
<dbReference type="Proteomes" id="UP000827986">
    <property type="component" value="Unassembled WGS sequence"/>
</dbReference>
<sequence length="133" mass="15276">MLLGKKTVLISPHRRRERKFPTTSLFPRPKLVKPRIHQPCRQLRDLLTPAVNNKLLSGSLFPSVEDQWVPSQFLDVYSVSRTCRAHLTVVTAVRRSACGRQRCLQWSDVHLVNRTPVIPHSLSFALNTFPQQV</sequence>
<dbReference type="AlphaFoldDB" id="A0A9D4AS91"/>
<organism evidence="1 2">
    <name type="scientific">Mauremys mutica</name>
    <name type="common">yellowpond turtle</name>
    <dbReference type="NCBI Taxonomy" id="74926"/>
    <lineage>
        <taxon>Eukaryota</taxon>
        <taxon>Metazoa</taxon>
        <taxon>Chordata</taxon>
        <taxon>Craniata</taxon>
        <taxon>Vertebrata</taxon>
        <taxon>Euteleostomi</taxon>
        <taxon>Archelosauria</taxon>
        <taxon>Testudinata</taxon>
        <taxon>Testudines</taxon>
        <taxon>Cryptodira</taxon>
        <taxon>Durocryptodira</taxon>
        <taxon>Testudinoidea</taxon>
        <taxon>Geoemydidae</taxon>
        <taxon>Geoemydinae</taxon>
        <taxon>Mauremys</taxon>
    </lineage>
</organism>
<evidence type="ECO:0000313" key="2">
    <source>
        <dbReference type="Proteomes" id="UP000827986"/>
    </source>
</evidence>
<gene>
    <name evidence="1" type="ORF">KIL84_002396</name>
</gene>
<accession>A0A9D4AS91</accession>
<dbReference type="EMBL" id="JAHDVG010000480">
    <property type="protein sequence ID" value="KAH1174252.1"/>
    <property type="molecule type" value="Genomic_DNA"/>
</dbReference>
<comment type="caution">
    <text evidence="1">The sequence shown here is derived from an EMBL/GenBank/DDBJ whole genome shotgun (WGS) entry which is preliminary data.</text>
</comment>
<keyword evidence="2" id="KW-1185">Reference proteome</keyword>